<keyword evidence="4" id="KW-0143">Chaperone</keyword>
<keyword evidence="2 5" id="KW-0547">Nucleotide-binding</keyword>
<dbReference type="InterPro" id="IPR013126">
    <property type="entry name" value="Hsp_70_fam"/>
</dbReference>
<dbReference type="SUPFAM" id="SSF100920">
    <property type="entry name" value="Heat shock protein 70kD (HSP70), peptide-binding domain"/>
    <property type="match status" value="1"/>
</dbReference>
<name>A0A7W0CA52_9BACT</name>
<dbReference type="InterPro" id="IPR043129">
    <property type="entry name" value="ATPase_NBD"/>
</dbReference>
<evidence type="ECO:0000256" key="1">
    <source>
        <dbReference type="ARBA" id="ARBA00007381"/>
    </source>
</evidence>
<organism evidence="6 7">
    <name type="scientific">Desulfosalsimonas propionicica</name>
    <dbReference type="NCBI Taxonomy" id="332175"/>
    <lineage>
        <taxon>Bacteria</taxon>
        <taxon>Pseudomonadati</taxon>
        <taxon>Thermodesulfobacteriota</taxon>
        <taxon>Desulfobacteria</taxon>
        <taxon>Desulfobacterales</taxon>
        <taxon>Desulfosalsimonadaceae</taxon>
        <taxon>Desulfosalsimonas</taxon>
    </lineage>
</organism>
<dbReference type="Gene3D" id="3.90.640.10">
    <property type="entry name" value="Actin, Chain A, domain 4"/>
    <property type="match status" value="1"/>
</dbReference>
<evidence type="ECO:0000256" key="3">
    <source>
        <dbReference type="ARBA" id="ARBA00022840"/>
    </source>
</evidence>
<dbReference type="PANTHER" id="PTHR19375">
    <property type="entry name" value="HEAT SHOCK PROTEIN 70KDA"/>
    <property type="match status" value="1"/>
</dbReference>
<comment type="caution">
    <text evidence="6">The sequence shown here is derived from an EMBL/GenBank/DDBJ whole genome shotgun (WGS) entry which is preliminary data.</text>
</comment>
<protein>
    <submittedName>
        <fullName evidence="6">Molecular chaperone DnaK (HSP70)</fullName>
    </submittedName>
</protein>
<reference evidence="6 7" key="1">
    <citation type="submission" date="2020-07" db="EMBL/GenBank/DDBJ databases">
        <title>Genomic Encyclopedia of Type Strains, Phase IV (KMG-IV): sequencing the most valuable type-strain genomes for metagenomic binning, comparative biology and taxonomic classification.</title>
        <authorList>
            <person name="Goeker M."/>
        </authorList>
    </citation>
    <scope>NUCLEOTIDE SEQUENCE [LARGE SCALE GENOMIC DNA]</scope>
    <source>
        <strain evidence="6 7">DSM 17721</strain>
    </source>
</reference>
<sequence>MTEKKIKRIFGIDLGTTYSSIAYVDEYGKAVIIPNAENERVTPSVVFFDENTVVVGEVAKESAKLYPNEVVSFIKRSMGEPNFIFEYGGERYRPEEISAYVLKKLAQDAQQHLGETISDVVITCPAYFGINEREATRKAGEIAGFNVRQIINEPTAAAIAYGSLDTTQNRVVLVYDLGGGTFDVTMIDIRKESVEVICTGGDHNLGGKDWDDRIVAFLVEKFQEETGITEDILDDPDTWQDLQLSAEKAKKILSQRPKTPVSITHGGKRVKLMLEREKFEEVTEDLLVRTVDFTRDMLDAALQKGYSRFDEIILVGGATRMPQVSERIEKEFDMAPKVFDPDEAVAKGAAIYGWKLALNDDLIRRISEKTQKTFDASGNLSEMMDTSQITTRDFQEAARELAEDTGYALPSVENAMLRVKNVTSKSFGVVAHNPSGEEIVFNLVLRNTTVPVNVVKKFYTAVQNQKTVLIRTMESETSSIEIPLEHATEIKTAVLHLPPNLPADLPIEITFDLNDEGRLHITALETGEYRKVQVEVDTASVIGGEEFEKAKQRSQNLVVH</sequence>
<evidence type="ECO:0000313" key="7">
    <source>
        <dbReference type="Proteomes" id="UP000525298"/>
    </source>
</evidence>
<dbReference type="FunFam" id="3.90.640.10:FF:000003">
    <property type="entry name" value="Molecular chaperone DnaK"/>
    <property type="match status" value="1"/>
</dbReference>
<dbReference type="PRINTS" id="PR00301">
    <property type="entry name" value="HEATSHOCK70"/>
</dbReference>
<keyword evidence="7" id="KW-1185">Reference proteome</keyword>
<dbReference type="PROSITE" id="PS00297">
    <property type="entry name" value="HSP70_1"/>
    <property type="match status" value="1"/>
</dbReference>
<evidence type="ECO:0000313" key="6">
    <source>
        <dbReference type="EMBL" id="MBA2881984.1"/>
    </source>
</evidence>
<dbReference type="RefSeq" id="WP_220128372.1">
    <property type="nucleotide sequence ID" value="NZ_JACDUS010000006.1"/>
</dbReference>
<dbReference type="Proteomes" id="UP000525298">
    <property type="component" value="Unassembled WGS sequence"/>
</dbReference>
<dbReference type="InterPro" id="IPR018181">
    <property type="entry name" value="Heat_shock_70_CS"/>
</dbReference>
<dbReference type="Pfam" id="PF00012">
    <property type="entry name" value="HSP70"/>
    <property type="match status" value="3"/>
</dbReference>
<accession>A0A7W0CA52</accession>
<dbReference type="GO" id="GO:0140662">
    <property type="term" value="F:ATP-dependent protein folding chaperone"/>
    <property type="evidence" value="ECO:0007669"/>
    <property type="project" value="InterPro"/>
</dbReference>
<dbReference type="Gene3D" id="2.60.34.10">
    <property type="entry name" value="Substrate Binding Domain Of DNAk, Chain A, domain 1"/>
    <property type="match status" value="1"/>
</dbReference>
<dbReference type="PROSITE" id="PS00329">
    <property type="entry name" value="HSP70_2"/>
    <property type="match status" value="1"/>
</dbReference>
<comment type="similarity">
    <text evidence="1 5">Belongs to the heat shock protein 70 family.</text>
</comment>
<dbReference type="Gene3D" id="3.30.420.40">
    <property type="match status" value="2"/>
</dbReference>
<evidence type="ECO:0000256" key="4">
    <source>
        <dbReference type="ARBA" id="ARBA00023186"/>
    </source>
</evidence>
<dbReference type="GO" id="GO:0005524">
    <property type="term" value="F:ATP binding"/>
    <property type="evidence" value="ECO:0007669"/>
    <property type="project" value="UniProtKB-KW"/>
</dbReference>
<dbReference type="SUPFAM" id="SSF53067">
    <property type="entry name" value="Actin-like ATPase domain"/>
    <property type="match status" value="2"/>
</dbReference>
<dbReference type="CDD" id="cd24029">
    <property type="entry name" value="ASKHA_NBD_HSP70_DnaK_HscA_HscC"/>
    <property type="match status" value="1"/>
</dbReference>
<proteinExistence type="inferred from homology"/>
<dbReference type="InterPro" id="IPR029047">
    <property type="entry name" value="HSP70_peptide-bd_sf"/>
</dbReference>
<evidence type="ECO:0000256" key="2">
    <source>
        <dbReference type="ARBA" id="ARBA00022741"/>
    </source>
</evidence>
<keyword evidence="3 5" id="KW-0067">ATP-binding</keyword>
<gene>
    <name evidence="6" type="ORF">HNR65_002318</name>
</gene>
<dbReference type="EMBL" id="JACDUS010000006">
    <property type="protein sequence ID" value="MBA2881984.1"/>
    <property type="molecule type" value="Genomic_DNA"/>
</dbReference>
<dbReference type="PROSITE" id="PS01036">
    <property type="entry name" value="HSP70_3"/>
    <property type="match status" value="1"/>
</dbReference>
<dbReference type="FunFam" id="3.30.420.40:FF:000071">
    <property type="entry name" value="Molecular chaperone DnaK"/>
    <property type="match status" value="1"/>
</dbReference>
<evidence type="ECO:0000256" key="5">
    <source>
        <dbReference type="RuleBase" id="RU003322"/>
    </source>
</evidence>
<dbReference type="AlphaFoldDB" id="A0A7W0CA52"/>